<keyword evidence="12" id="KW-0675">Receptor</keyword>
<dbReference type="InterPro" id="IPR036942">
    <property type="entry name" value="Beta-barrel_TonB_sf"/>
</dbReference>
<sequence length="1043" mass="114344">MVVIKYDDAYYSDKIIVKGSVTDNQGNPLAKISVISGNGAGTVTNDKGEYTMSVDAHGSLTFSSVGYTSQTIKVNNRDIINVVLEQGINLLSDVVVVGYGTQKKVDLTGAIATVGSEKLDSRPLVNLGDGLEGLIPNLNVNLGNGQPGTGATYNIRGYTTINSNSSSAPLILVDGVQRDPNLIDPNDVASVTVLKDAASAAIYGGRAANGVILITTKSGKKGATRISYTGSYTTSKPTNLPDYVNSDGYIKLFNSAQRTGSLTGGYTSSDPLTAEDSTMAAAYRLDPAHNPDAYPDPGNPLKYRYVGNTNWVKVLYPGWAPQQEHHLSISGGEGKTTYSANIGYFTQDGLEKVANQVFNRITPNLKINSDITKWLTVNLNMSMTHTDNNQGATTRVGQGGSWIPGDLRPLQPVYNPDGNFSGQGSYTNPVAVLTNSGRDKDYVNDFWTTGRVTLKPIDHLTITSDYTWNSYTNFDKANLIPFNEYGVNGAFIDIFPWTNPSQVSENRQNNNYTALNAYATYENTFNEKHYFKALVGYNQEYQHYQLSNSLARNLIDPTLPAIGTNNDTKPTVGGTETESALVGTFFRLNYVYNKKYLLEINGRYDGTSRFQPNNRYTFSPSISAGWNLVEESFLHKLKNLFSELKIRASYGELPNQLAPAGTISSTAQYPYIATLPTGTVGYLFNDQPGVSVSAPNLISPTFTWEKVETKNIGLDYSLIKNKLSGSFDYFITNTKNMVVASQQLPAVLGTTAPPTNSADLRTQGWELSITWSDHLLNNQLHYSATLGLSDNSSTITKYSGNPTQSLNDYYPGEKLGNIWGFTTEGFYKTDAEAAAVDNSALAGYTWLAGDIKYADLNHDGKIDYGASTVTDPGDRKIIGNSTPRYKFGLNLSLDYKGFDFTTFIQGVLKRDFDPTGSNVFNAFPYDEYGIPYAYAMNYWTPENTNAYFARPRFAGYGNEQTQTKYLLHASYGRVKQITLGYSLPHNVIDKWKIQKVRVYITGANLITITSLFKGFDPEVINFGGGYNTYPLNKSVSFGLQVTL</sequence>
<dbReference type="Proteomes" id="UP000266118">
    <property type="component" value="Chromosome"/>
</dbReference>
<proteinExistence type="inferred from homology"/>
<evidence type="ECO:0000256" key="3">
    <source>
        <dbReference type="ARBA" id="ARBA00022452"/>
    </source>
</evidence>
<evidence type="ECO:0000313" key="12">
    <source>
        <dbReference type="EMBL" id="AYD49331.1"/>
    </source>
</evidence>
<name>A0A386HUP9_9BACT</name>
<evidence type="ECO:0000256" key="1">
    <source>
        <dbReference type="ARBA" id="ARBA00004571"/>
    </source>
</evidence>
<evidence type="ECO:0000259" key="11">
    <source>
        <dbReference type="Pfam" id="PF07715"/>
    </source>
</evidence>
<dbReference type="InterPro" id="IPR012910">
    <property type="entry name" value="Plug_dom"/>
</dbReference>
<keyword evidence="2 8" id="KW-0813">Transport</keyword>
<accession>A0A386HUP9</accession>
<protein>
    <submittedName>
        <fullName evidence="12">TonB-dependent receptor</fullName>
    </submittedName>
</protein>
<keyword evidence="5 9" id="KW-0798">TonB box</keyword>
<dbReference type="KEGG" id="ark:D6B99_07400"/>
<dbReference type="PROSITE" id="PS52016">
    <property type="entry name" value="TONB_DEPENDENT_REC_3"/>
    <property type="match status" value="1"/>
</dbReference>
<keyword evidence="7 8" id="KW-0998">Cell outer membrane</keyword>
<evidence type="ECO:0000256" key="2">
    <source>
        <dbReference type="ARBA" id="ARBA00022448"/>
    </source>
</evidence>
<evidence type="ECO:0000256" key="7">
    <source>
        <dbReference type="ARBA" id="ARBA00023237"/>
    </source>
</evidence>
<dbReference type="InterPro" id="IPR023996">
    <property type="entry name" value="TonB-dep_OMP_SusC/RagA"/>
</dbReference>
<dbReference type="InterPro" id="IPR008969">
    <property type="entry name" value="CarboxyPept-like_regulatory"/>
</dbReference>
<dbReference type="NCBIfam" id="TIGR04057">
    <property type="entry name" value="SusC_RagA_signa"/>
    <property type="match status" value="1"/>
</dbReference>
<organism evidence="12 13">
    <name type="scientific">Arachidicoccus soli</name>
    <dbReference type="NCBI Taxonomy" id="2341117"/>
    <lineage>
        <taxon>Bacteria</taxon>
        <taxon>Pseudomonadati</taxon>
        <taxon>Bacteroidota</taxon>
        <taxon>Chitinophagia</taxon>
        <taxon>Chitinophagales</taxon>
        <taxon>Chitinophagaceae</taxon>
        <taxon>Arachidicoccus</taxon>
    </lineage>
</organism>
<gene>
    <name evidence="12" type="ORF">D6B99_07400</name>
</gene>
<comment type="similarity">
    <text evidence="8 9">Belongs to the TonB-dependent receptor family.</text>
</comment>
<dbReference type="InterPro" id="IPR023997">
    <property type="entry name" value="TonB-dep_OMP_SusC/RagA_CS"/>
</dbReference>
<evidence type="ECO:0000256" key="4">
    <source>
        <dbReference type="ARBA" id="ARBA00022692"/>
    </source>
</evidence>
<evidence type="ECO:0000313" key="13">
    <source>
        <dbReference type="Proteomes" id="UP000266118"/>
    </source>
</evidence>
<dbReference type="Pfam" id="PF07715">
    <property type="entry name" value="Plug"/>
    <property type="match status" value="1"/>
</dbReference>
<dbReference type="Gene3D" id="2.60.40.1120">
    <property type="entry name" value="Carboxypeptidase-like, regulatory domain"/>
    <property type="match status" value="1"/>
</dbReference>
<comment type="subcellular location">
    <subcellularLocation>
        <location evidence="1 8">Cell outer membrane</location>
        <topology evidence="1 8">Multi-pass membrane protein</topology>
    </subcellularLocation>
</comment>
<dbReference type="OrthoDB" id="604358at2"/>
<dbReference type="AlphaFoldDB" id="A0A386HUP9"/>
<reference evidence="12 13" key="1">
    <citation type="submission" date="2018-09" db="EMBL/GenBank/DDBJ databases">
        <title>Arachidicoccus sp. nov., a bacterium isolated from soil.</title>
        <authorList>
            <person name="Weon H.-Y."/>
            <person name="Kwon S.-W."/>
            <person name="Lee S.A."/>
        </authorList>
    </citation>
    <scope>NUCLEOTIDE SEQUENCE [LARGE SCALE GENOMIC DNA]</scope>
    <source>
        <strain evidence="12 13">KIS59-12</strain>
    </source>
</reference>
<dbReference type="Gene3D" id="2.170.130.10">
    <property type="entry name" value="TonB-dependent receptor, plug domain"/>
    <property type="match status" value="1"/>
</dbReference>
<evidence type="ECO:0000259" key="10">
    <source>
        <dbReference type="Pfam" id="PF00593"/>
    </source>
</evidence>
<evidence type="ECO:0000256" key="8">
    <source>
        <dbReference type="PROSITE-ProRule" id="PRU01360"/>
    </source>
</evidence>
<feature type="domain" description="TonB-dependent receptor-like beta-barrel" evidence="10">
    <location>
        <begin position="416"/>
        <end position="998"/>
    </location>
</feature>
<dbReference type="EMBL" id="CP032489">
    <property type="protein sequence ID" value="AYD49331.1"/>
    <property type="molecule type" value="Genomic_DNA"/>
</dbReference>
<dbReference type="GO" id="GO:0009279">
    <property type="term" value="C:cell outer membrane"/>
    <property type="evidence" value="ECO:0007669"/>
    <property type="project" value="UniProtKB-SubCell"/>
</dbReference>
<dbReference type="Pfam" id="PF00593">
    <property type="entry name" value="TonB_dep_Rec_b-barrel"/>
    <property type="match status" value="1"/>
</dbReference>
<dbReference type="NCBIfam" id="TIGR04056">
    <property type="entry name" value="OMP_RagA_SusC"/>
    <property type="match status" value="1"/>
</dbReference>
<keyword evidence="6 8" id="KW-0472">Membrane</keyword>
<evidence type="ECO:0000256" key="5">
    <source>
        <dbReference type="ARBA" id="ARBA00023077"/>
    </source>
</evidence>
<dbReference type="InterPro" id="IPR037066">
    <property type="entry name" value="Plug_dom_sf"/>
</dbReference>
<dbReference type="InterPro" id="IPR039426">
    <property type="entry name" value="TonB-dep_rcpt-like"/>
</dbReference>
<dbReference type="SUPFAM" id="SSF56935">
    <property type="entry name" value="Porins"/>
    <property type="match status" value="1"/>
</dbReference>
<keyword evidence="4 8" id="KW-0812">Transmembrane</keyword>
<evidence type="ECO:0000256" key="9">
    <source>
        <dbReference type="RuleBase" id="RU003357"/>
    </source>
</evidence>
<evidence type="ECO:0000256" key="6">
    <source>
        <dbReference type="ARBA" id="ARBA00023136"/>
    </source>
</evidence>
<dbReference type="InterPro" id="IPR000531">
    <property type="entry name" value="Beta-barrel_TonB"/>
</dbReference>
<feature type="domain" description="TonB-dependent receptor plug" evidence="11">
    <location>
        <begin position="104"/>
        <end position="211"/>
    </location>
</feature>
<dbReference type="Gene3D" id="2.40.170.20">
    <property type="entry name" value="TonB-dependent receptor, beta-barrel domain"/>
    <property type="match status" value="1"/>
</dbReference>
<keyword evidence="13" id="KW-1185">Reference proteome</keyword>
<dbReference type="SUPFAM" id="SSF49464">
    <property type="entry name" value="Carboxypeptidase regulatory domain-like"/>
    <property type="match status" value="1"/>
</dbReference>
<dbReference type="Pfam" id="PF13715">
    <property type="entry name" value="CarbopepD_reg_2"/>
    <property type="match status" value="1"/>
</dbReference>
<keyword evidence="3 8" id="KW-1134">Transmembrane beta strand</keyword>